<evidence type="ECO:0000259" key="6">
    <source>
        <dbReference type="PROSITE" id="PS50932"/>
    </source>
</evidence>
<dbReference type="SUPFAM" id="SSF47413">
    <property type="entry name" value="lambda repressor-like DNA-binding domains"/>
    <property type="match status" value="1"/>
</dbReference>
<feature type="domain" description="HTH lacI-type" evidence="6">
    <location>
        <begin position="13"/>
        <end position="67"/>
    </location>
</feature>
<dbReference type="GO" id="GO:0003677">
    <property type="term" value="F:DNA binding"/>
    <property type="evidence" value="ECO:0007669"/>
    <property type="project" value="UniProtKB-KW"/>
</dbReference>
<dbReference type="CDD" id="cd06267">
    <property type="entry name" value="PBP1_LacI_sugar_binding-like"/>
    <property type="match status" value="1"/>
</dbReference>
<feature type="region of interest" description="Disordered" evidence="5">
    <location>
        <begin position="315"/>
        <end position="340"/>
    </location>
</feature>
<dbReference type="SMART" id="SM00354">
    <property type="entry name" value="HTH_LACI"/>
    <property type="match status" value="1"/>
</dbReference>
<name>A0ABP5NQW2_9MICC</name>
<dbReference type="PROSITE" id="PS50932">
    <property type="entry name" value="HTH_LACI_2"/>
    <property type="match status" value="1"/>
</dbReference>
<protein>
    <submittedName>
        <fullName evidence="7">LacI family DNA-binding transcriptional regulator</fullName>
    </submittedName>
</protein>
<dbReference type="InterPro" id="IPR010982">
    <property type="entry name" value="Lambda_DNA-bd_dom_sf"/>
</dbReference>
<keyword evidence="1" id="KW-0678">Repressor</keyword>
<accession>A0ABP5NQW2</accession>
<dbReference type="Proteomes" id="UP001500432">
    <property type="component" value="Unassembled WGS sequence"/>
</dbReference>
<dbReference type="Pfam" id="PF00356">
    <property type="entry name" value="LacI"/>
    <property type="match status" value="1"/>
</dbReference>
<dbReference type="SUPFAM" id="SSF53822">
    <property type="entry name" value="Periplasmic binding protein-like I"/>
    <property type="match status" value="1"/>
</dbReference>
<dbReference type="RefSeq" id="WP_344300394.1">
    <property type="nucleotide sequence ID" value="NZ_BAAAQW010000008.1"/>
</dbReference>
<evidence type="ECO:0000256" key="4">
    <source>
        <dbReference type="ARBA" id="ARBA00023163"/>
    </source>
</evidence>
<dbReference type="Gene3D" id="3.40.50.2300">
    <property type="match status" value="2"/>
</dbReference>
<dbReference type="PANTHER" id="PTHR30146:SF148">
    <property type="entry name" value="HTH-TYPE TRANSCRIPTIONAL REPRESSOR PURR-RELATED"/>
    <property type="match status" value="1"/>
</dbReference>
<evidence type="ECO:0000256" key="5">
    <source>
        <dbReference type="SAM" id="MobiDB-lite"/>
    </source>
</evidence>
<dbReference type="EMBL" id="BAAAQW010000008">
    <property type="protein sequence ID" value="GAA2201914.1"/>
    <property type="molecule type" value="Genomic_DNA"/>
</dbReference>
<evidence type="ECO:0000256" key="3">
    <source>
        <dbReference type="ARBA" id="ARBA00023125"/>
    </source>
</evidence>
<feature type="compositionally biased region" description="Basic and acidic residues" evidence="5">
    <location>
        <begin position="319"/>
        <end position="328"/>
    </location>
</feature>
<reference evidence="8" key="1">
    <citation type="journal article" date="2019" name="Int. J. Syst. Evol. Microbiol.">
        <title>The Global Catalogue of Microorganisms (GCM) 10K type strain sequencing project: providing services to taxonomists for standard genome sequencing and annotation.</title>
        <authorList>
            <consortium name="The Broad Institute Genomics Platform"/>
            <consortium name="The Broad Institute Genome Sequencing Center for Infectious Disease"/>
            <person name="Wu L."/>
            <person name="Ma J."/>
        </authorList>
    </citation>
    <scope>NUCLEOTIDE SEQUENCE [LARGE SCALE GENOMIC DNA]</scope>
    <source>
        <strain evidence="8">JCM 16034</strain>
    </source>
</reference>
<dbReference type="InterPro" id="IPR000843">
    <property type="entry name" value="HTH_LacI"/>
</dbReference>
<keyword evidence="4" id="KW-0804">Transcription</keyword>
<proteinExistence type="predicted"/>
<evidence type="ECO:0000313" key="7">
    <source>
        <dbReference type="EMBL" id="GAA2201914.1"/>
    </source>
</evidence>
<keyword evidence="2" id="KW-0805">Transcription regulation</keyword>
<dbReference type="PANTHER" id="PTHR30146">
    <property type="entry name" value="LACI-RELATED TRANSCRIPTIONAL REPRESSOR"/>
    <property type="match status" value="1"/>
</dbReference>
<evidence type="ECO:0000256" key="2">
    <source>
        <dbReference type="ARBA" id="ARBA00023015"/>
    </source>
</evidence>
<sequence length="340" mass="36016">MSFPAASGRRRPVTQEDVARAVGVSRTLVSFAFRGAPGVSPETRDAILEAARRLGYRHNVLAAGLASKRASAVGLYLLDLHNEVYADIFAGVSEALGDGAHRLILGVTDSPSGSGRAAADSLIEARIGVLIAATLTDPDAYIRELTQTVPVVNVARRVPGVDSIYSDDRAGTSAAVSHLLGLGHTRIAHMAGPPHEGHLERRRTYERLMVSAGLEPRVVPAQDYTQEAAERAAHALLAAPERPTAVFAHNDELALGVREAAYALGLRVPQDLSLIGYDNSRLARLRGIDLTSVDLHARDLGKAAGEAALERLAQPEAPAMERRSEPHLVLRASTAGPASS</sequence>
<dbReference type="CDD" id="cd01392">
    <property type="entry name" value="HTH_LacI"/>
    <property type="match status" value="1"/>
</dbReference>
<keyword evidence="3 7" id="KW-0238">DNA-binding</keyword>
<evidence type="ECO:0000256" key="1">
    <source>
        <dbReference type="ARBA" id="ARBA00022491"/>
    </source>
</evidence>
<dbReference type="Pfam" id="PF13377">
    <property type="entry name" value="Peripla_BP_3"/>
    <property type="match status" value="1"/>
</dbReference>
<dbReference type="Gene3D" id="1.10.260.40">
    <property type="entry name" value="lambda repressor-like DNA-binding domains"/>
    <property type="match status" value="1"/>
</dbReference>
<comment type="caution">
    <text evidence="7">The sequence shown here is derived from an EMBL/GenBank/DDBJ whole genome shotgun (WGS) entry which is preliminary data.</text>
</comment>
<keyword evidence="8" id="KW-1185">Reference proteome</keyword>
<organism evidence="7 8">
    <name type="scientific">Sinomonas flava</name>
    <dbReference type="NCBI Taxonomy" id="496857"/>
    <lineage>
        <taxon>Bacteria</taxon>
        <taxon>Bacillati</taxon>
        <taxon>Actinomycetota</taxon>
        <taxon>Actinomycetes</taxon>
        <taxon>Micrococcales</taxon>
        <taxon>Micrococcaceae</taxon>
        <taxon>Sinomonas</taxon>
    </lineage>
</organism>
<dbReference type="InterPro" id="IPR046335">
    <property type="entry name" value="LacI/GalR-like_sensor"/>
</dbReference>
<evidence type="ECO:0000313" key="8">
    <source>
        <dbReference type="Proteomes" id="UP001500432"/>
    </source>
</evidence>
<gene>
    <name evidence="7" type="ORF">GCM10009849_28220</name>
</gene>
<dbReference type="InterPro" id="IPR028082">
    <property type="entry name" value="Peripla_BP_I"/>
</dbReference>